<reference evidence="2" key="1">
    <citation type="submission" date="2022-11" db="EMBL/GenBank/DDBJ databases">
        <authorList>
            <person name="Petersen C."/>
        </authorList>
    </citation>
    <scope>NUCLEOTIDE SEQUENCE</scope>
    <source>
        <strain evidence="2">IBT 21917</strain>
    </source>
</reference>
<dbReference type="AlphaFoldDB" id="A0A9W9LVH8"/>
<accession>A0A9W9LVH8</accession>
<keyword evidence="1" id="KW-0812">Transmembrane</keyword>
<dbReference type="Pfam" id="PF12505">
    <property type="entry name" value="DUF3712"/>
    <property type="match status" value="1"/>
</dbReference>
<dbReference type="OrthoDB" id="10039566at2759"/>
<proteinExistence type="predicted"/>
<keyword evidence="1" id="KW-0472">Membrane</keyword>
<name>A0A9W9LVH8_9EURO</name>
<comment type="caution">
    <text evidence="2">The sequence shown here is derived from an EMBL/GenBank/DDBJ whole genome shotgun (WGS) entry which is preliminary data.</text>
</comment>
<dbReference type="PANTHER" id="PTHR35895">
    <property type="entry name" value="CHROMOSOME 16, WHOLE GENOME SHOTGUN SEQUENCE"/>
    <property type="match status" value="1"/>
</dbReference>
<keyword evidence="3" id="KW-1185">Reference proteome</keyword>
<feature type="transmembrane region" description="Helical" evidence="1">
    <location>
        <begin position="34"/>
        <end position="57"/>
    </location>
</feature>
<dbReference type="Proteomes" id="UP001146351">
    <property type="component" value="Unassembled WGS sequence"/>
</dbReference>
<protein>
    <submittedName>
        <fullName evidence="2">Uncharacterized protein</fullName>
    </submittedName>
</protein>
<dbReference type="InterPro" id="IPR046368">
    <property type="entry name" value="Tag1"/>
</dbReference>
<keyword evidence="1" id="KW-1133">Transmembrane helix</keyword>
<evidence type="ECO:0000256" key="1">
    <source>
        <dbReference type="SAM" id="Phobius"/>
    </source>
</evidence>
<dbReference type="InterPro" id="IPR022185">
    <property type="entry name" value="DUF3712"/>
</dbReference>
<dbReference type="PANTHER" id="PTHR35895:SF1">
    <property type="entry name" value="LIPID-BINDING SERUM GLYCOPROTEIN C-TERMINAL DOMAIN-CONTAINING PROTEIN"/>
    <property type="match status" value="1"/>
</dbReference>
<sequence length="339" mass="37051">MSTTKAQVTESATVTTGMKGSFGARVGAHWKKWWWLYLIVFIIVVLVVVLPVVYVAYPKIAQRDVTDSSLNITSMVISDPKPDSFRLNQTQIIRTDSAFHPKIYAFDAVVSLLGAAVPFTTVRVPAVKSKDGAGVEVAQVVSLSDVGAFGDYAKAVMMKKEVSLNIYGRPVLQEGKLPKTRVTYNKTVTMKGLNRLEGFDVTEFHILLKKQNGRNMNGTVFIPNPSVMTLDMGNLTLDLSVRGKVMGQSYLDNLVLRPGNNTVPMTSTVDQAAIIKMLTSPNNPYKDGVVPFEIGGNSSVYDGKQLPYFTEALRANNLTVKLNVTKALAELGINLGRSE</sequence>
<evidence type="ECO:0000313" key="3">
    <source>
        <dbReference type="Proteomes" id="UP001146351"/>
    </source>
</evidence>
<gene>
    <name evidence="2" type="ORF">N7492_002245</name>
</gene>
<dbReference type="GO" id="GO:0000329">
    <property type="term" value="C:fungal-type vacuole membrane"/>
    <property type="evidence" value="ECO:0007669"/>
    <property type="project" value="InterPro"/>
</dbReference>
<organism evidence="2 3">
    <name type="scientific">Penicillium capsulatum</name>
    <dbReference type="NCBI Taxonomy" id="69766"/>
    <lineage>
        <taxon>Eukaryota</taxon>
        <taxon>Fungi</taxon>
        <taxon>Dikarya</taxon>
        <taxon>Ascomycota</taxon>
        <taxon>Pezizomycotina</taxon>
        <taxon>Eurotiomycetes</taxon>
        <taxon>Eurotiomycetidae</taxon>
        <taxon>Eurotiales</taxon>
        <taxon>Aspergillaceae</taxon>
        <taxon>Penicillium</taxon>
    </lineage>
</organism>
<reference evidence="2" key="2">
    <citation type="journal article" date="2023" name="IMA Fungus">
        <title>Comparative genomic study of the Penicillium genus elucidates a diverse pangenome and 15 lateral gene transfer events.</title>
        <authorList>
            <person name="Petersen C."/>
            <person name="Sorensen T."/>
            <person name="Nielsen M.R."/>
            <person name="Sondergaard T.E."/>
            <person name="Sorensen J.L."/>
            <person name="Fitzpatrick D.A."/>
            <person name="Frisvad J.C."/>
            <person name="Nielsen K.L."/>
        </authorList>
    </citation>
    <scope>NUCLEOTIDE SEQUENCE</scope>
    <source>
        <strain evidence="2">IBT 21917</strain>
    </source>
</reference>
<dbReference type="EMBL" id="JAPQKO010000002">
    <property type="protein sequence ID" value="KAJ5179035.1"/>
    <property type="molecule type" value="Genomic_DNA"/>
</dbReference>
<evidence type="ECO:0000313" key="2">
    <source>
        <dbReference type="EMBL" id="KAJ5179035.1"/>
    </source>
</evidence>